<dbReference type="EMBL" id="HBUE01112888">
    <property type="protein sequence ID" value="CAG6489520.1"/>
    <property type="molecule type" value="Transcribed_RNA"/>
</dbReference>
<sequence>MAEDAPVWIVRIDPLPLYKPPPPLRCDETFDMVRDFWRVPPAAALLGPYWASRLSRWWNRLPVVGDLMRVKPSGDGSGFGLSSLGAYLARMVSISLRRWFRSICLGSLDGVSSSSVVAAALPPGLVQMSSASKKPWVVERWSWWKLPLRRCSRLRSVASAVGLVFWRKLRAVVSLRL</sequence>
<evidence type="ECO:0000313" key="1">
    <source>
        <dbReference type="EMBL" id="CAG6489520.1"/>
    </source>
</evidence>
<accession>A0A8D8CDH2</accession>
<proteinExistence type="predicted"/>
<protein>
    <submittedName>
        <fullName evidence="1">(northern house mosquito) hypothetical protein</fullName>
    </submittedName>
</protein>
<reference evidence="1" key="1">
    <citation type="submission" date="2021-05" db="EMBL/GenBank/DDBJ databases">
        <authorList>
            <person name="Alioto T."/>
            <person name="Alioto T."/>
            <person name="Gomez Garrido J."/>
        </authorList>
    </citation>
    <scope>NUCLEOTIDE SEQUENCE</scope>
</reference>
<organism evidence="1">
    <name type="scientific">Culex pipiens</name>
    <name type="common">House mosquito</name>
    <dbReference type="NCBI Taxonomy" id="7175"/>
    <lineage>
        <taxon>Eukaryota</taxon>
        <taxon>Metazoa</taxon>
        <taxon>Ecdysozoa</taxon>
        <taxon>Arthropoda</taxon>
        <taxon>Hexapoda</taxon>
        <taxon>Insecta</taxon>
        <taxon>Pterygota</taxon>
        <taxon>Neoptera</taxon>
        <taxon>Endopterygota</taxon>
        <taxon>Diptera</taxon>
        <taxon>Nematocera</taxon>
        <taxon>Culicoidea</taxon>
        <taxon>Culicidae</taxon>
        <taxon>Culicinae</taxon>
        <taxon>Culicini</taxon>
        <taxon>Culex</taxon>
        <taxon>Culex</taxon>
    </lineage>
</organism>
<name>A0A8D8CDH2_CULPI</name>
<dbReference type="AlphaFoldDB" id="A0A8D8CDH2"/>